<proteinExistence type="predicted"/>
<dbReference type="Proteomes" id="UP000316714">
    <property type="component" value="Unassembled WGS sequence"/>
</dbReference>
<evidence type="ECO:0000313" key="2">
    <source>
        <dbReference type="EMBL" id="TWT35219.1"/>
    </source>
</evidence>
<reference evidence="2 3" key="1">
    <citation type="submission" date="2019-02" db="EMBL/GenBank/DDBJ databases">
        <title>Deep-cultivation of Planctomycetes and their phenomic and genomic characterization uncovers novel biology.</title>
        <authorList>
            <person name="Wiegand S."/>
            <person name="Jogler M."/>
            <person name="Boedeker C."/>
            <person name="Pinto D."/>
            <person name="Vollmers J."/>
            <person name="Rivas-Marin E."/>
            <person name="Kohn T."/>
            <person name="Peeters S.H."/>
            <person name="Heuer A."/>
            <person name="Rast P."/>
            <person name="Oberbeckmann S."/>
            <person name="Bunk B."/>
            <person name="Jeske O."/>
            <person name="Meyerdierks A."/>
            <person name="Storesund J.E."/>
            <person name="Kallscheuer N."/>
            <person name="Luecker S."/>
            <person name="Lage O.M."/>
            <person name="Pohl T."/>
            <person name="Merkel B.J."/>
            <person name="Hornburger P."/>
            <person name="Mueller R.-W."/>
            <person name="Bruemmer F."/>
            <person name="Labrenz M."/>
            <person name="Spormann A.M."/>
            <person name="Op Den Camp H."/>
            <person name="Overmann J."/>
            <person name="Amann R."/>
            <person name="Jetten M.S.M."/>
            <person name="Mascher T."/>
            <person name="Medema M.H."/>
            <person name="Devos D.P."/>
            <person name="Kaster A.-K."/>
            <person name="Ovreas L."/>
            <person name="Rohde M."/>
            <person name="Galperin M.Y."/>
            <person name="Jogler C."/>
        </authorList>
    </citation>
    <scope>NUCLEOTIDE SEQUENCE [LARGE SCALE GENOMIC DNA]</scope>
    <source>
        <strain evidence="2 3">KOR34</strain>
    </source>
</reference>
<evidence type="ECO:0000313" key="3">
    <source>
        <dbReference type="Proteomes" id="UP000316714"/>
    </source>
</evidence>
<dbReference type="RefSeq" id="WP_146561221.1">
    <property type="nucleotide sequence ID" value="NZ_SIHJ01000001.1"/>
</dbReference>
<dbReference type="AlphaFoldDB" id="A0A5C5VBM0"/>
<keyword evidence="3" id="KW-1185">Reference proteome</keyword>
<organism evidence="2 3">
    <name type="scientific">Posidoniimonas corsicana</name>
    <dbReference type="NCBI Taxonomy" id="1938618"/>
    <lineage>
        <taxon>Bacteria</taxon>
        <taxon>Pseudomonadati</taxon>
        <taxon>Planctomycetota</taxon>
        <taxon>Planctomycetia</taxon>
        <taxon>Pirellulales</taxon>
        <taxon>Lacipirellulaceae</taxon>
        <taxon>Posidoniimonas</taxon>
    </lineage>
</organism>
<comment type="caution">
    <text evidence="2">The sequence shown here is derived from an EMBL/GenBank/DDBJ whole genome shotgun (WGS) entry which is preliminary data.</text>
</comment>
<protein>
    <submittedName>
        <fullName evidence="2">Uncharacterized protein</fullName>
    </submittedName>
</protein>
<sequence length="433" mass="48743">MAGREDARTASKGVVGGAARNARRETRTTRLRQEYIKLIDKQVLGGWYKKAVERGEVSEISFESRYKELCTLSKAGQQTSNFKEFVDVVAAWLHACYPSDRNPLQGKTYGDLAEDPSALSELVRQMPIYRPAERRIDSSHVAPTALTLPAASPGIEVPGQPVLPPASWRSIGFQRNIALGACALLIVVTAVQTFARWTAPLPPTPSSDITVAAEQLDSHVFYPYGENSSYEHARVIPNTNALYDTTSFKVDMGHATQTFDMIATNAGNVRHRWGELLLDGLRRGVHYRLLIADYREGNQGYTMFHDHTNHKRLDEPRSVSRTVHEGFDELLQRLRADKVANRSNPEFPGSLEVRWNSRLPLYSLWLIDSKGPAAFGHVGLHLYRDKEHWSYFRLSNRTAPESFANLVGEFEYAWQNSLPYQTQPLPDDTTAQD</sequence>
<gene>
    <name evidence="2" type="ORF">KOR34_01070</name>
</gene>
<dbReference type="EMBL" id="SIHJ01000001">
    <property type="protein sequence ID" value="TWT35219.1"/>
    <property type="molecule type" value="Genomic_DNA"/>
</dbReference>
<feature type="region of interest" description="Disordered" evidence="1">
    <location>
        <begin position="1"/>
        <end position="23"/>
    </location>
</feature>
<name>A0A5C5VBM0_9BACT</name>
<evidence type="ECO:0000256" key="1">
    <source>
        <dbReference type="SAM" id="MobiDB-lite"/>
    </source>
</evidence>
<accession>A0A5C5VBM0</accession>